<dbReference type="Proteomes" id="UP001164539">
    <property type="component" value="Chromosome 6"/>
</dbReference>
<name>A0ACC1Y1U0_MELAZ</name>
<proteinExistence type="predicted"/>
<evidence type="ECO:0000313" key="2">
    <source>
        <dbReference type="Proteomes" id="UP001164539"/>
    </source>
</evidence>
<dbReference type="EMBL" id="CM051399">
    <property type="protein sequence ID" value="KAJ4717639.1"/>
    <property type="molecule type" value="Genomic_DNA"/>
</dbReference>
<organism evidence="1 2">
    <name type="scientific">Melia azedarach</name>
    <name type="common">Chinaberry tree</name>
    <dbReference type="NCBI Taxonomy" id="155640"/>
    <lineage>
        <taxon>Eukaryota</taxon>
        <taxon>Viridiplantae</taxon>
        <taxon>Streptophyta</taxon>
        <taxon>Embryophyta</taxon>
        <taxon>Tracheophyta</taxon>
        <taxon>Spermatophyta</taxon>
        <taxon>Magnoliopsida</taxon>
        <taxon>eudicotyledons</taxon>
        <taxon>Gunneridae</taxon>
        <taxon>Pentapetalae</taxon>
        <taxon>rosids</taxon>
        <taxon>malvids</taxon>
        <taxon>Sapindales</taxon>
        <taxon>Meliaceae</taxon>
        <taxon>Melia</taxon>
    </lineage>
</organism>
<evidence type="ECO:0000313" key="1">
    <source>
        <dbReference type="EMBL" id="KAJ4717639.1"/>
    </source>
</evidence>
<reference evidence="1 2" key="1">
    <citation type="journal article" date="2023" name="Science">
        <title>Complex scaffold remodeling in plant triterpene biosynthesis.</title>
        <authorList>
            <person name="De La Pena R."/>
            <person name="Hodgson H."/>
            <person name="Liu J.C."/>
            <person name="Stephenson M.J."/>
            <person name="Martin A.C."/>
            <person name="Owen C."/>
            <person name="Harkess A."/>
            <person name="Leebens-Mack J."/>
            <person name="Jimenez L.E."/>
            <person name="Osbourn A."/>
            <person name="Sattely E.S."/>
        </authorList>
    </citation>
    <scope>NUCLEOTIDE SEQUENCE [LARGE SCALE GENOMIC DNA]</scope>
    <source>
        <strain evidence="2">cv. JPN11</strain>
        <tissue evidence="1">Leaf</tissue>
    </source>
</reference>
<protein>
    <submittedName>
        <fullName evidence="1">Uncharacterized protein</fullName>
    </submittedName>
</protein>
<gene>
    <name evidence="1" type="ORF">OWV82_012490</name>
</gene>
<accession>A0ACC1Y1U0</accession>
<sequence>MGQVKTLGSPRGTGRWKRRWRSRRQRRRRPGRRLRWMRWTRRGTVEEAVDVAAAAAACKVRVPSIKTGANSRIIILLYFISENFSYGGRVMVQVKTLGSPLRDCREVAVKVESKEAEEAKEVAKVAVDKEGAVVGEAEPI</sequence>
<comment type="caution">
    <text evidence="1">The sequence shown here is derived from an EMBL/GenBank/DDBJ whole genome shotgun (WGS) entry which is preliminary data.</text>
</comment>
<keyword evidence="2" id="KW-1185">Reference proteome</keyword>